<evidence type="ECO:0000256" key="1">
    <source>
        <dbReference type="SAM" id="Phobius"/>
    </source>
</evidence>
<protein>
    <submittedName>
        <fullName evidence="2">Uncharacterized protein</fullName>
    </submittedName>
</protein>
<evidence type="ECO:0000313" key="2">
    <source>
        <dbReference type="EMBL" id="TWT85458.1"/>
    </source>
</evidence>
<sequence length="54" mass="5925">MPHESYDLIETIGGIALSVIAAVALFMFAVSLIDRHPGAKQKDETPDDARMREP</sequence>
<keyword evidence="1" id="KW-1133">Transmembrane helix</keyword>
<reference evidence="2 3" key="1">
    <citation type="submission" date="2019-02" db="EMBL/GenBank/DDBJ databases">
        <title>Deep-cultivation of Planctomycetes and their phenomic and genomic characterization uncovers novel biology.</title>
        <authorList>
            <person name="Wiegand S."/>
            <person name="Jogler M."/>
            <person name="Boedeker C."/>
            <person name="Pinto D."/>
            <person name="Vollmers J."/>
            <person name="Rivas-Marin E."/>
            <person name="Kohn T."/>
            <person name="Peeters S.H."/>
            <person name="Heuer A."/>
            <person name="Rast P."/>
            <person name="Oberbeckmann S."/>
            <person name="Bunk B."/>
            <person name="Jeske O."/>
            <person name="Meyerdierks A."/>
            <person name="Storesund J.E."/>
            <person name="Kallscheuer N."/>
            <person name="Luecker S."/>
            <person name="Lage O.M."/>
            <person name="Pohl T."/>
            <person name="Merkel B.J."/>
            <person name="Hornburger P."/>
            <person name="Mueller R.-W."/>
            <person name="Bruemmer F."/>
            <person name="Labrenz M."/>
            <person name="Spormann A.M."/>
            <person name="Op Den Camp H."/>
            <person name="Overmann J."/>
            <person name="Amann R."/>
            <person name="Jetten M.S.M."/>
            <person name="Mascher T."/>
            <person name="Medema M.H."/>
            <person name="Devos D.P."/>
            <person name="Kaster A.-K."/>
            <person name="Ovreas L."/>
            <person name="Rohde M."/>
            <person name="Galperin M.Y."/>
            <person name="Jogler C."/>
        </authorList>
    </citation>
    <scope>NUCLEOTIDE SEQUENCE [LARGE SCALE GENOMIC DNA]</scope>
    <source>
        <strain evidence="2 3">Pla123a</strain>
    </source>
</reference>
<dbReference type="AlphaFoldDB" id="A0A5C5ZE67"/>
<name>A0A5C5ZE67_9BACT</name>
<accession>A0A5C5ZE67</accession>
<evidence type="ECO:0000313" key="3">
    <source>
        <dbReference type="Proteomes" id="UP000318478"/>
    </source>
</evidence>
<organism evidence="2 3">
    <name type="scientific">Posidoniimonas polymericola</name>
    <dbReference type="NCBI Taxonomy" id="2528002"/>
    <lineage>
        <taxon>Bacteria</taxon>
        <taxon>Pseudomonadati</taxon>
        <taxon>Planctomycetota</taxon>
        <taxon>Planctomycetia</taxon>
        <taxon>Pirellulales</taxon>
        <taxon>Lacipirellulaceae</taxon>
        <taxon>Posidoniimonas</taxon>
    </lineage>
</organism>
<keyword evidence="3" id="KW-1185">Reference proteome</keyword>
<keyword evidence="1" id="KW-0812">Transmembrane</keyword>
<keyword evidence="1" id="KW-0472">Membrane</keyword>
<dbReference type="EMBL" id="SJPO01000001">
    <property type="protein sequence ID" value="TWT85458.1"/>
    <property type="molecule type" value="Genomic_DNA"/>
</dbReference>
<comment type="caution">
    <text evidence="2">The sequence shown here is derived from an EMBL/GenBank/DDBJ whole genome shotgun (WGS) entry which is preliminary data.</text>
</comment>
<proteinExistence type="predicted"/>
<dbReference type="RefSeq" id="WP_197527581.1">
    <property type="nucleotide sequence ID" value="NZ_SJPO01000001.1"/>
</dbReference>
<gene>
    <name evidence="2" type="ORF">Pla123a_02650</name>
</gene>
<feature type="transmembrane region" description="Helical" evidence="1">
    <location>
        <begin position="12"/>
        <end position="33"/>
    </location>
</feature>
<dbReference type="Proteomes" id="UP000318478">
    <property type="component" value="Unassembled WGS sequence"/>
</dbReference>